<dbReference type="NCBIfam" id="NF001399">
    <property type="entry name" value="PRK00283.1"/>
    <property type="match status" value="1"/>
</dbReference>
<comment type="caution">
    <text evidence="13">The sequence shown here is derived from an EMBL/GenBank/DDBJ whole genome shotgun (WGS) entry which is preliminary data.</text>
</comment>
<evidence type="ECO:0000256" key="10">
    <source>
        <dbReference type="HAMAP-Rule" id="MF_01808"/>
    </source>
</evidence>
<feature type="active site" evidence="10">
    <location>
        <position position="266"/>
    </location>
</feature>
<evidence type="ECO:0000256" key="5">
    <source>
        <dbReference type="ARBA" id="ARBA00022829"/>
    </source>
</evidence>
<feature type="active site" description="O-(3'-phospho-DNA)-tyrosine intermediate" evidence="10">
    <location>
        <position position="275"/>
    </location>
</feature>
<keyword evidence="6 10" id="KW-0229">DNA integration</keyword>
<reference evidence="13" key="2">
    <citation type="journal article" date="2021" name="PeerJ">
        <title>Extensive microbial diversity within the chicken gut microbiome revealed by metagenomics and culture.</title>
        <authorList>
            <person name="Gilroy R."/>
            <person name="Ravi A."/>
            <person name="Getino M."/>
            <person name="Pursley I."/>
            <person name="Horton D.L."/>
            <person name="Alikhan N.F."/>
            <person name="Baker D."/>
            <person name="Gharbi K."/>
            <person name="Hall N."/>
            <person name="Watson M."/>
            <person name="Adriaenssens E.M."/>
            <person name="Foster-Nyarko E."/>
            <person name="Jarju S."/>
            <person name="Secka A."/>
            <person name="Antonio M."/>
            <person name="Oren A."/>
            <person name="Chaudhuri R.R."/>
            <person name="La Ragione R."/>
            <person name="Hildebrand F."/>
            <person name="Pallen M.J."/>
        </authorList>
    </citation>
    <scope>NUCLEOTIDE SEQUENCE</scope>
    <source>
        <strain evidence="13">4920</strain>
    </source>
</reference>
<sequence>MLNAYQEDFVRYLDEERHLTENTLASYRRDVEQYIAYLESRNIRDIQKTNKTVILTYLLSLQKQGKATSTISRRLASLRSFYGYLNRSGQIKADPTLGLETPKVEKKLPQILSTQEVERLLEQPKCVDRKGYRDKAMLELLYATGIRVSELIALDLDDLNISMGFLKCQSGRERVIPLGSIALNACVEYIENARGLLVRDENEKALFVNCNGHRLTRQGFWKIVKQYKSQAGIKGELTPHTLRHSFAAHLLENGADLKSIQEMLGHSDISSTQVYSQLLKSRIKEVYQKAHPRA</sequence>
<organism evidence="13 14">
    <name type="scientific">Candidatus Aphodoplasma excrementigallinarum</name>
    <dbReference type="NCBI Taxonomy" id="2840673"/>
    <lineage>
        <taxon>Bacteria</taxon>
        <taxon>Bacillati</taxon>
        <taxon>Bacillota</taxon>
        <taxon>Clostridia</taxon>
        <taxon>Eubacteriales</taxon>
        <taxon>Candidatus Aphodoplasma</taxon>
    </lineage>
</organism>
<evidence type="ECO:0000256" key="3">
    <source>
        <dbReference type="ARBA" id="ARBA00022490"/>
    </source>
</evidence>
<dbReference type="InterPro" id="IPR050090">
    <property type="entry name" value="Tyrosine_recombinase_XerCD"/>
</dbReference>
<dbReference type="GO" id="GO:0007059">
    <property type="term" value="P:chromosome segregation"/>
    <property type="evidence" value="ECO:0007669"/>
    <property type="project" value="UniProtKB-UniRule"/>
</dbReference>
<dbReference type="Gene3D" id="1.10.150.130">
    <property type="match status" value="1"/>
</dbReference>
<dbReference type="Pfam" id="PF02899">
    <property type="entry name" value="Phage_int_SAM_1"/>
    <property type="match status" value="1"/>
</dbReference>
<dbReference type="AlphaFoldDB" id="A0A9D1NH74"/>
<dbReference type="GO" id="GO:0009037">
    <property type="term" value="F:tyrosine-based site-specific recombinase activity"/>
    <property type="evidence" value="ECO:0007669"/>
    <property type="project" value="UniProtKB-UniRule"/>
</dbReference>
<dbReference type="InterPro" id="IPR010998">
    <property type="entry name" value="Integrase_recombinase_N"/>
</dbReference>
<dbReference type="GO" id="GO:0006313">
    <property type="term" value="P:DNA transposition"/>
    <property type="evidence" value="ECO:0007669"/>
    <property type="project" value="UniProtKB-UniRule"/>
</dbReference>
<dbReference type="GO" id="GO:0005737">
    <property type="term" value="C:cytoplasm"/>
    <property type="evidence" value="ECO:0007669"/>
    <property type="project" value="UniProtKB-SubCell"/>
</dbReference>
<dbReference type="EMBL" id="DVOF01000070">
    <property type="protein sequence ID" value="HIV02403.1"/>
    <property type="molecule type" value="Genomic_DNA"/>
</dbReference>
<comment type="caution">
    <text evidence="10">Lacks conserved residue(s) required for the propagation of feature annotation.</text>
</comment>
<protein>
    <recommendedName>
        <fullName evidence="10">Tyrosine recombinase XerC</fullName>
    </recommendedName>
</protein>
<evidence type="ECO:0000259" key="12">
    <source>
        <dbReference type="PROSITE" id="PS51900"/>
    </source>
</evidence>
<keyword evidence="8 10" id="KW-0233">DNA recombination</keyword>
<keyword evidence="3 10" id="KW-0963">Cytoplasm</keyword>
<evidence type="ECO:0000313" key="13">
    <source>
        <dbReference type="EMBL" id="HIV02403.1"/>
    </source>
</evidence>
<dbReference type="PANTHER" id="PTHR30349:SF81">
    <property type="entry name" value="TYROSINE RECOMBINASE XERC"/>
    <property type="match status" value="1"/>
</dbReference>
<evidence type="ECO:0000256" key="1">
    <source>
        <dbReference type="ARBA" id="ARBA00004496"/>
    </source>
</evidence>
<feature type="active site" evidence="10">
    <location>
        <position position="243"/>
    </location>
</feature>
<dbReference type="CDD" id="cd00798">
    <property type="entry name" value="INT_XerDC_C"/>
    <property type="match status" value="1"/>
</dbReference>
<comment type="subcellular location">
    <subcellularLocation>
        <location evidence="1 10">Cytoplasm</location>
    </subcellularLocation>
</comment>
<evidence type="ECO:0000256" key="8">
    <source>
        <dbReference type="ARBA" id="ARBA00023172"/>
    </source>
</evidence>
<dbReference type="GO" id="GO:0003677">
    <property type="term" value="F:DNA binding"/>
    <property type="evidence" value="ECO:0007669"/>
    <property type="project" value="UniProtKB-UniRule"/>
</dbReference>
<evidence type="ECO:0000256" key="2">
    <source>
        <dbReference type="ARBA" id="ARBA00010450"/>
    </source>
</evidence>
<comment type="similarity">
    <text evidence="10">Belongs to the 'phage' integrase family. XerC subfamily.</text>
</comment>
<evidence type="ECO:0000259" key="11">
    <source>
        <dbReference type="PROSITE" id="PS51898"/>
    </source>
</evidence>
<comment type="subunit">
    <text evidence="10">Forms a cyclic heterotetrameric complex composed of two molecules of XerC and two molecules of XerD.</text>
</comment>
<keyword evidence="7 10" id="KW-0238">DNA-binding</keyword>
<feature type="domain" description="Core-binding (CB)" evidence="12">
    <location>
        <begin position="1"/>
        <end position="86"/>
    </location>
</feature>
<proteinExistence type="inferred from homology"/>
<name>A0A9D1NH74_9FIRM</name>
<dbReference type="PROSITE" id="PS51900">
    <property type="entry name" value="CB"/>
    <property type="match status" value="1"/>
</dbReference>
<evidence type="ECO:0000313" key="14">
    <source>
        <dbReference type="Proteomes" id="UP000886743"/>
    </source>
</evidence>
<dbReference type="InterPro" id="IPR011932">
    <property type="entry name" value="Recomb_XerD"/>
</dbReference>
<evidence type="ECO:0000256" key="7">
    <source>
        <dbReference type="ARBA" id="ARBA00023125"/>
    </source>
</evidence>
<dbReference type="InterPro" id="IPR044068">
    <property type="entry name" value="CB"/>
</dbReference>
<dbReference type="PANTHER" id="PTHR30349">
    <property type="entry name" value="PHAGE INTEGRASE-RELATED"/>
    <property type="match status" value="1"/>
</dbReference>
<dbReference type="PROSITE" id="PS51898">
    <property type="entry name" value="TYR_RECOMBINASE"/>
    <property type="match status" value="1"/>
</dbReference>
<dbReference type="InterPro" id="IPR011010">
    <property type="entry name" value="DNA_brk_join_enz"/>
</dbReference>
<dbReference type="Proteomes" id="UP000886743">
    <property type="component" value="Unassembled WGS sequence"/>
</dbReference>
<dbReference type="Gene3D" id="1.10.443.10">
    <property type="entry name" value="Intergrase catalytic core"/>
    <property type="match status" value="1"/>
</dbReference>
<reference evidence="13" key="1">
    <citation type="submission" date="2020-10" db="EMBL/GenBank/DDBJ databases">
        <authorList>
            <person name="Gilroy R."/>
        </authorList>
    </citation>
    <scope>NUCLEOTIDE SEQUENCE</scope>
    <source>
        <strain evidence="13">4920</strain>
    </source>
</reference>
<evidence type="ECO:0000256" key="6">
    <source>
        <dbReference type="ARBA" id="ARBA00022908"/>
    </source>
</evidence>
<evidence type="ECO:0000256" key="9">
    <source>
        <dbReference type="ARBA" id="ARBA00023306"/>
    </source>
</evidence>
<dbReference type="InterPro" id="IPR002104">
    <property type="entry name" value="Integrase_catalytic"/>
</dbReference>
<dbReference type="InterPro" id="IPR004107">
    <property type="entry name" value="Integrase_SAM-like_N"/>
</dbReference>
<dbReference type="GO" id="GO:0051301">
    <property type="term" value="P:cell division"/>
    <property type="evidence" value="ECO:0007669"/>
    <property type="project" value="UniProtKB-KW"/>
</dbReference>
<dbReference type="SUPFAM" id="SSF56349">
    <property type="entry name" value="DNA breaking-rejoining enzymes"/>
    <property type="match status" value="1"/>
</dbReference>
<accession>A0A9D1NH74</accession>
<dbReference type="Pfam" id="PF00589">
    <property type="entry name" value="Phage_integrase"/>
    <property type="match status" value="1"/>
</dbReference>
<keyword evidence="5 10" id="KW-0159">Chromosome partition</keyword>
<feature type="domain" description="Tyr recombinase" evidence="11">
    <location>
        <begin position="107"/>
        <end position="288"/>
    </location>
</feature>
<dbReference type="InterPro" id="IPR013762">
    <property type="entry name" value="Integrase-like_cat_sf"/>
</dbReference>
<dbReference type="HAMAP" id="MF_01808">
    <property type="entry name" value="Recomb_XerC_XerD"/>
    <property type="match status" value="1"/>
</dbReference>
<keyword evidence="4 10" id="KW-0132">Cell division</keyword>
<comment type="function">
    <text evidence="10">Site-specific tyrosine recombinase, which acts by catalyzing the cutting and rejoining of the recombining DNA molecules. The XerC-XerD complex is essential to convert dimers of the bacterial chromosome into monomers to permit their segregation at cell division. It also contributes to the segregational stability of plasmids.</text>
</comment>
<feature type="active site" evidence="10">
    <location>
        <position position="147"/>
    </location>
</feature>
<comment type="similarity">
    <text evidence="2">Belongs to the 'phage' integrase family. XerD subfamily.</text>
</comment>
<feature type="active site" evidence="10">
    <location>
        <position position="240"/>
    </location>
</feature>
<evidence type="ECO:0000256" key="4">
    <source>
        <dbReference type="ARBA" id="ARBA00022618"/>
    </source>
</evidence>
<dbReference type="NCBIfam" id="TIGR02225">
    <property type="entry name" value="recomb_XerD"/>
    <property type="match status" value="1"/>
</dbReference>
<dbReference type="InterPro" id="IPR023009">
    <property type="entry name" value="Tyrosine_recombinase_XerC/XerD"/>
</dbReference>
<keyword evidence="9 10" id="KW-0131">Cell cycle</keyword>
<gene>
    <name evidence="13" type="primary">xerD</name>
    <name evidence="10" type="synonym">xerC</name>
    <name evidence="13" type="ORF">IAC74_02420</name>
</gene>